<evidence type="ECO:0000313" key="2">
    <source>
        <dbReference type="Proteomes" id="UP000244450"/>
    </source>
</evidence>
<organism evidence="1 2">
    <name type="scientific">Chitinophaga parva</name>
    <dbReference type="NCBI Taxonomy" id="2169414"/>
    <lineage>
        <taxon>Bacteria</taxon>
        <taxon>Pseudomonadati</taxon>
        <taxon>Bacteroidota</taxon>
        <taxon>Chitinophagia</taxon>
        <taxon>Chitinophagales</taxon>
        <taxon>Chitinophagaceae</taxon>
        <taxon>Chitinophaga</taxon>
    </lineage>
</organism>
<evidence type="ECO:0000313" key="1">
    <source>
        <dbReference type="EMBL" id="PUZ27952.1"/>
    </source>
</evidence>
<accession>A0A2T7BJW3</accession>
<protein>
    <submittedName>
        <fullName evidence="1">Uncharacterized protein</fullName>
    </submittedName>
</protein>
<dbReference type="RefSeq" id="WP_133177483.1">
    <property type="nucleotide sequence ID" value="NZ_QCYK01000001.1"/>
</dbReference>
<dbReference type="Proteomes" id="UP000244450">
    <property type="component" value="Unassembled WGS sequence"/>
</dbReference>
<reference evidence="1 2" key="1">
    <citation type="submission" date="2018-04" db="EMBL/GenBank/DDBJ databases">
        <title>Chitinophaga fuyangensis sp. nov., isolated from soil in a chemical factory.</title>
        <authorList>
            <person name="Chen K."/>
        </authorList>
    </citation>
    <scope>NUCLEOTIDE SEQUENCE [LARGE SCALE GENOMIC DNA]</scope>
    <source>
        <strain evidence="1 2">LY-1</strain>
    </source>
</reference>
<gene>
    <name evidence="1" type="ORF">DCC81_00220</name>
</gene>
<proteinExistence type="predicted"/>
<dbReference type="OrthoDB" id="2575320at2"/>
<dbReference type="AlphaFoldDB" id="A0A2T7BJW3"/>
<comment type="caution">
    <text evidence="1">The sequence shown here is derived from an EMBL/GenBank/DDBJ whole genome shotgun (WGS) entry which is preliminary data.</text>
</comment>
<dbReference type="EMBL" id="QCYK01000001">
    <property type="protein sequence ID" value="PUZ27952.1"/>
    <property type="molecule type" value="Genomic_DNA"/>
</dbReference>
<name>A0A2T7BJW3_9BACT</name>
<sequence>MLTPEERALVFNTDWLRMKHGIMDKVMHLLGQVQDAITILPAWQQWPEAAPVRSLGAKISKGERYKDLPYVILDYPRLFSREDIFALRTMFWWGHDFTATLHLAGHSLARYRARLESARPALEAAGAQLYILEEDPWHHEIGAGIYQPLSAVAQTGWEQALDKDFVKLARSFDLGEWEQVVTGAAGFYGEVLAVLKGA</sequence>
<keyword evidence="2" id="KW-1185">Reference proteome</keyword>